<keyword evidence="2" id="KW-0238">DNA-binding</keyword>
<dbReference type="PROSITE" id="PS50110">
    <property type="entry name" value="RESPONSE_REGULATORY"/>
    <property type="match status" value="1"/>
</dbReference>
<evidence type="ECO:0000256" key="2">
    <source>
        <dbReference type="ARBA" id="ARBA00023125"/>
    </source>
</evidence>
<organism evidence="6 7">
    <name type="scientific">Novosphingobium aerophilum</name>
    <dbReference type="NCBI Taxonomy" id="2839843"/>
    <lineage>
        <taxon>Bacteria</taxon>
        <taxon>Pseudomonadati</taxon>
        <taxon>Pseudomonadota</taxon>
        <taxon>Alphaproteobacteria</taxon>
        <taxon>Sphingomonadales</taxon>
        <taxon>Sphingomonadaceae</taxon>
        <taxon>Novosphingobium</taxon>
    </lineage>
</organism>
<evidence type="ECO:0000256" key="1">
    <source>
        <dbReference type="ARBA" id="ARBA00022553"/>
    </source>
</evidence>
<sequence>MTTVLIADDHAFIRTGVEAVLASTRYQVVATVGSGSEALEAVIAHQPDICVFDVAMPDGDGVSTLQELRARGDARPVVLLTAQIDDGPLLAAIDAGVSGIVAKAGAEEVLIGALDTVMAGGKAIASDLLDRASTEATRRQTPSPFASLTPREKTIVAFIAQGQRNRDIAGSLGITEGTIKVYLHALYQKLGVDNRTELAVLALKHRDDLS</sequence>
<dbReference type="AlphaFoldDB" id="A0A7X1KCX2"/>
<dbReference type="Gene3D" id="3.40.50.2300">
    <property type="match status" value="1"/>
</dbReference>
<evidence type="ECO:0000259" key="5">
    <source>
        <dbReference type="PROSITE" id="PS50110"/>
    </source>
</evidence>
<dbReference type="CDD" id="cd17535">
    <property type="entry name" value="REC_NarL-like"/>
    <property type="match status" value="1"/>
</dbReference>
<keyword evidence="7" id="KW-1185">Reference proteome</keyword>
<dbReference type="Pfam" id="PF00196">
    <property type="entry name" value="GerE"/>
    <property type="match status" value="1"/>
</dbReference>
<dbReference type="InterPro" id="IPR001789">
    <property type="entry name" value="Sig_transdc_resp-reg_receiver"/>
</dbReference>
<dbReference type="PROSITE" id="PS00622">
    <property type="entry name" value="HTH_LUXR_1"/>
    <property type="match status" value="1"/>
</dbReference>
<dbReference type="InterPro" id="IPR011006">
    <property type="entry name" value="CheY-like_superfamily"/>
</dbReference>
<evidence type="ECO:0000313" key="7">
    <source>
        <dbReference type="Proteomes" id="UP000520156"/>
    </source>
</evidence>
<dbReference type="GO" id="GO:0000160">
    <property type="term" value="P:phosphorelay signal transduction system"/>
    <property type="evidence" value="ECO:0007669"/>
    <property type="project" value="InterPro"/>
</dbReference>
<dbReference type="CDD" id="cd06170">
    <property type="entry name" value="LuxR_C_like"/>
    <property type="match status" value="1"/>
</dbReference>
<dbReference type="PANTHER" id="PTHR43214">
    <property type="entry name" value="TWO-COMPONENT RESPONSE REGULATOR"/>
    <property type="match status" value="1"/>
</dbReference>
<dbReference type="RefSeq" id="WP_185684106.1">
    <property type="nucleotide sequence ID" value="NZ_JACLAU010000024.1"/>
</dbReference>
<accession>A0A7X1KCX2</accession>
<dbReference type="SMART" id="SM00421">
    <property type="entry name" value="HTH_LUXR"/>
    <property type="match status" value="1"/>
</dbReference>
<dbReference type="InterPro" id="IPR058245">
    <property type="entry name" value="NreC/VraR/RcsB-like_REC"/>
</dbReference>
<proteinExistence type="predicted"/>
<dbReference type="Pfam" id="PF00072">
    <property type="entry name" value="Response_reg"/>
    <property type="match status" value="1"/>
</dbReference>
<dbReference type="GO" id="GO:0003677">
    <property type="term" value="F:DNA binding"/>
    <property type="evidence" value="ECO:0007669"/>
    <property type="project" value="UniProtKB-KW"/>
</dbReference>
<dbReference type="InterPro" id="IPR000792">
    <property type="entry name" value="Tscrpt_reg_LuxR_C"/>
</dbReference>
<evidence type="ECO:0000259" key="4">
    <source>
        <dbReference type="PROSITE" id="PS50043"/>
    </source>
</evidence>
<evidence type="ECO:0000313" key="6">
    <source>
        <dbReference type="EMBL" id="MBC2652713.1"/>
    </source>
</evidence>
<feature type="domain" description="HTH luxR-type" evidence="4">
    <location>
        <begin position="141"/>
        <end position="206"/>
    </location>
</feature>
<dbReference type="GO" id="GO:0006355">
    <property type="term" value="P:regulation of DNA-templated transcription"/>
    <property type="evidence" value="ECO:0007669"/>
    <property type="project" value="InterPro"/>
</dbReference>
<comment type="caution">
    <text evidence="6">The sequence shown here is derived from an EMBL/GenBank/DDBJ whole genome shotgun (WGS) entry which is preliminary data.</text>
</comment>
<gene>
    <name evidence="6" type="ORF">H7F49_13505</name>
</gene>
<keyword evidence="1 3" id="KW-0597">Phosphoprotein</keyword>
<dbReference type="EMBL" id="JACLAU010000024">
    <property type="protein sequence ID" value="MBC2652713.1"/>
    <property type="molecule type" value="Genomic_DNA"/>
</dbReference>
<dbReference type="SMART" id="SM00448">
    <property type="entry name" value="REC"/>
    <property type="match status" value="1"/>
</dbReference>
<protein>
    <submittedName>
        <fullName evidence="6">Response regulator transcription factor</fullName>
    </submittedName>
</protein>
<dbReference type="InterPro" id="IPR039420">
    <property type="entry name" value="WalR-like"/>
</dbReference>
<name>A0A7X1KCX2_9SPHN</name>
<dbReference type="PROSITE" id="PS50043">
    <property type="entry name" value="HTH_LUXR_2"/>
    <property type="match status" value="1"/>
</dbReference>
<evidence type="ECO:0000256" key="3">
    <source>
        <dbReference type="PROSITE-ProRule" id="PRU00169"/>
    </source>
</evidence>
<dbReference type="Proteomes" id="UP000520156">
    <property type="component" value="Unassembled WGS sequence"/>
</dbReference>
<feature type="domain" description="Response regulatory" evidence="5">
    <location>
        <begin position="3"/>
        <end position="118"/>
    </location>
</feature>
<dbReference type="SUPFAM" id="SSF52172">
    <property type="entry name" value="CheY-like"/>
    <property type="match status" value="1"/>
</dbReference>
<dbReference type="PRINTS" id="PR00038">
    <property type="entry name" value="HTHLUXR"/>
</dbReference>
<reference evidence="6 7" key="1">
    <citation type="submission" date="2020-08" db="EMBL/GenBank/DDBJ databases">
        <title>The genome sequence of Novosphingobium flavum 4Y4.</title>
        <authorList>
            <person name="Liu Y."/>
        </authorList>
    </citation>
    <scope>NUCLEOTIDE SEQUENCE [LARGE SCALE GENOMIC DNA]</scope>
    <source>
        <strain evidence="6 7">4Y4</strain>
    </source>
</reference>
<feature type="modified residue" description="4-aspartylphosphate" evidence="3">
    <location>
        <position position="53"/>
    </location>
</feature>